<comment type="caution">
    <text evidence="3">The sequence shown here is derived from an EMBL/GenBank/DDBJ whole genome shotgun (WGS) entry which is preliminary data.</text>
</comment>
<dbReference type="AlphaFoldDB" id="A0A9D1I264"/>
<evidence type="ECO:0000313" key="3">
    <source>
        <dbReference type="EMBL" id="HIU26567.1"/>
    </source>
</evidence>
<dbReference type="PANTHER" id="PTHR46558">
    <property type="entry name" value="TRACRIPTIONAL REGULATORY PROTEIN-RELATED-RELATED"/>
    <property type="match status" value="1"/>
</dbReference>
<dbReference type="EMBL" id="DVMP01000157">
    <property type="protein sequence ID" value="HIU26567.1"/>
    <property type="molecule type" value="Genomic_DNA"/>
</dbReference>
<dbReference type="InterPro" id="IPR010982">
    <property type="entry name" value="Lambda_DNA-bd_dom_sf"/>
</dbReference>
<dbReference type="Proteomes" id="UP000824090">
    <property type="component" value="Unassembled WGS sequence"/>
</dbReference>
<reference evidence="3" key="1">
    <citation type="submission" date="2020-10" db="EMBL/GenBank/DDBJ databases">
        <authorList>
            <person name="Gilroy R."/>
        </authorList>
    </citation>
    <scope>NUCLEOTIDE SEQUENCE</scope>
    <source>
        <strain evidence="3">ChiHcec3-6078</strain>
    </source>
</reference>
<dbReference type="SMART" id="SM00530">
    <property type="entry name" value="HTH_XRE"/>
    <property type="match status" value="1"/>
</dbReference>
<keyword evidence="1" id="KW-0238">DNA-binding</keyword>
<proteinExistence type="predicted"/>
<organism evidence="3 4">
    <name type="scientific">Candidatus Allocopromorpha excrementigallinarum</name>
    <dbReference type="NCBI Taxonomy" id="2840742"/>
    <lineage>
        <taxon>Bacteria</taxon>
        <taxon>Bacillati</taxon>
        <taxon>Bacillota</taxon>
        <taxon>Clostridia</taxon>
        <taxon>Eubacteriales</taxon>
        <taxon>Eubacteriaceae</taxon>
        <taxon>Eubacteriaceae incertae sedis</taxon>
        <taxon>Candidatus Allocopromorpha</taxon>
    </lineage>
</organism>
<dbReference type="Pfam" id="PF01381">
    <property type="entry name" value="HTH_3"/>
    <property type="match status" value="1"/>
</dbReference>
<dbReference type="PANTHER" id="PTHR46558:SF4">
    <property type="entry name" value="DNA-BIDING PHAGE PROTEIN"/>
    <property type="match status" value="1"/>
</dbReference>
<evidence type="ECO:0000256" key="1">
    <source>
        <dbReference type="ARBA" id="ARBA00023125"/>
    </source>
</evidence>
<evidence type="ECO:0000259" key="2">
    <source>
        <dbReference type="PROSITE" id="PS50943"/>
    </source>
</evidence>
<sequence length="131" mass="14989">MKSKLKTLSSNIKLLRSLKSISQDEMASTIHLARSTYSTYETGAKVPDLQTIDALSALYGINFEDLVNRDLSRGILNRIYFDRENTALADILNDYQSLSTASKNLVMERIDTLLEREEIFFSEYLNREGKK</sequence>
<dbReference type="Gene3D" id="1.10.260.40">
    <property type="entry name" value="lambda repressor-like DNA-binding domains"/>
    <property type="match status" value="1"/>
</dbReference>
<name>A0A9D1I264_9FIRM</name>
<protein>
    <submittedName>
        <fullName evidence="3">Helix-turn-helix transcriptional regulator</fullName>
    </submittedName>
</protein>
<gene>
    <name evidence="3" type="ORF">IAC50_08765</name>
</gene>
<feature type="domain" description="HTH cro/C1-type" evidence="2">
    <location>
        <begin position="12"/>
        <end position="66"/>
    </location>
</feature>
<dbReference type="GO" id="GO:0003677">
    <property type="term" value="F:DNA binding"/>
    <property type="evidence" value="ECO:0007669"/>
    <property type="project" value="UniProtKB-KW"/>
</dbReference>
<dbReference type="SUPFAM" id="SSF47413">
    <property type="entry name" value="lambda repressor-like DNA-binding domains"/>
    <property type="match status" value="1"/>
</dbReference>
<accession>A0A9D1I264</accession>
<evidence type="ECO:0000313" key="4">
    <source>
        <dbReference type="Proteomes" id="UP000824090"/>
    </source>
</evidence>
<dbReference type="PROSITE" id="PS50943">
    <property type="entry name" value="HTH_CROC1"/>
    <property type="match status" value="1"/>
</dbReference>
<reference evidence="3" key="2">
    <citation type="journal article" date="2021" name="PeerJ">
        <title>Extensive microbial diversity within the chicken gut microbiome revealed by metagenomics and culture.</title>
        <authorList>
            <person name="Gilroy R."/>
            <person name="Ravi A."/>
            <person name="Getino M."/>
            <person name="Pursley I."/>
            <person name="Horton D.L."/>
            <person name="Alikhan N.F."/>
            <person name="Baker D."/>
            <person name="Gharbi K."/>
            <person name="Hall N."/>
            <person name="Watson M."/>
            <person name="Adriaenssens E.M."/>
            <person name="Foster-Nyarko E."/>
            <person name="Jarju S."/>
            <person name="Secka A."/>
            <person name="Antonio M."/>
            <person name="Oren A."/>
            <person name="Chaudhuri R.R."/>
            <person name="La Ragione R."/>
            <person name="Hildebrand F."/>
            <person name="Pallen M.J."/>
        </authorList>
    </citation>
    <scope>NUCLEOTIDE SEQUENCE</scope>
    <source>
        <strain evidence="3">ChiHcec3-6078</strain>
    </source>
</reference>
<dbReference type="InterPro" id="IPR001387">
    <property type="entry name" value="Cro/C1-type_HTH"/>
</dbReference>
<dbReference type="CDD" id="cd00093">
    <property type="entry name" value="HTH_XRE"/>
    <property type="match status" value="1"/>
</dbReference>